<feature type="compositionally biased region" description="Polar residues" evidence="2">
    <location>
        <begin position="895"/>
        <end position="918"/>
    </location>
</feature>
<feature type="region of interest" description="Disordered" evidence="2">
    <location>
        <begin position="494"/>
        <end position="528"/>
    </location>
</feature>
<name>A0A7S3P5I1_9STRA</name>
<dbReference type="EMBL" id="HBIM01005032">
    <property type="protein sequence ID" value="CAE0406423.1"/>
    <property type="molecule type" value="Transcribed_RNA"/>
</dbReference>
<gene>
    <name evidence="3" type="ORF">ACOF00016_LOCUS4298</name>
</gene>
<protein>
    <submittedName>
        <fullName evidence="3">Uncharacterized protein</fullName>
    </submittedName>
</protein>
<sequence length="1923" mass="217503">MQAPSSGSMSLQEKRKQLQDKARALGDQIHAVSRSRSNSIDDSLVMVTTTATDDSSATPLEKLSLEERLAAAHTEVAALREENHRAAAVEAELRRVGSELKTELLASQEETIVLQTLNDALESKNAVLKEQVKQTEVTLNKSYNDTLDGLTSHIEALESHSKDLQAENDALRAQNEALVAAEKLKPTADTKPLLGPEVEQLRQDYTAVLARVQALEKENEELLAHHLVQENQDLKDQLANLETTLNKSYNDTLMGFTTALQETEDQVKGLQKERDQLRNEVAVAKLKAMRSGSNDASSSNKNNKSSVQQADAALKQENTDLNQEVEDLKQQLQSLETTLNKSYNDTLSSLTTALQETETQFKELETERDTLGFQTTEATRLTRFLQDKCEKLLASSQRDNAQWKEQVQFLQSQTADLEFQRTGALRVTQFLESKCQKLADELRQTKHTHESVKSDLQFQLTEAQRVSKFLQSKCEQLVQAQQHVTTAVVAEETPAVSSAVSMDEDESTTTDEEQVEASRAASVSNDRNVVEDAIGEESADASSPDNHESPFSIAALQERNQQLEESIVQLKEQAQQTEMTLNKSYNETLDGLTAHIEQLEERIRELEEEEEDAAQPMEEHAKQLADLQARVESTKRANKFLREQLDKDEFYTELEAVKRDNRYLAGRVSSLEEQNARLQNDIERFERGEWEYYEHEHSEEGQEEGGEVQERSEANPANAAPPIKEPPQFKDLGDDDSDSSEEEEDPLSTLEKRKLDLTAKIHQPKLGNEQLATSKDEQIEELTEKVGALETRIQTLYTENDELNQVVVEAYAAMEFRQKKIDKEAKLRKFLERKLETTLEEKKAAELVKDDLAFQLTEAKRVSKFLEGKLTRLLEAQTAPEAESVDENVPPATARSVTTQVDESPMSDQPEQSTTDTQGAEEKIRDLESQVVKLKGEARTTEAALNKSYNDTLDSLTSHIQSLDEHIKELDNENDELRFQLTEARRVCQFLQNKFAESDKTHKAAVADVEARVMAALSEKDELSFMVTEAKRLLTYLQNKLIESQQSHKTVITDTQNKLTEAQRVAKYLESKLRKMLEKEEPSSDCVYLGDVVTEDGKQVASEETSEVHSLEKKIKDLGLENSELKFAVTESQRVCAYLQNKLAESEKSSQSVIAEIKFMATEAQRVSKFLESKIHKVVDEKKIAEERAAALVSENSDLRNGMTEAQRVCGYLQNKLADWEKKEQSVLQAAESELAEAQRVSTFLGKKLNKVIAEKQDLMLESESLRQQLTQLGHEISAPTSTRRELSFPSGEADEELTAEDTHPEVEGSDEIDKEDLEARNQELESKVRRLQKELKDAETHLNKSYNDTLDSLTTHIQMVEEHRQELDNENSELRFGLTEAQRVCRFLQEKAAGSEEGRKSLEALVAEKEFKLSDAQRVAKFLESKLVKMCEEKDGLAIKYEEDRRSLEGLVAEKEFKLNDAQRVAKFLESKLVKTCEEKDGLAIKYEEDRRSFEALVAEKEFKLNDAQRVAKFLESKLVKICEEKDGLATEHKELKEQVDFAEKDKNHFKEKAYDLGMRMSALKNESQGLEQEMDKLKAKNSELEDSVTQLKQEVQDTEMNLNKSYNDTLEGLTLHIQEAESRILELAGENEELQRDIAESERVCRTLESKASELDQTKSLLADKDFKLTESQRVSKFLESKLNKIVEEKKTADDRVIELQGQVDKLKMEVATMDMVIFKQKEKLQQSKEDNKDVQSREIIAGHESTPFPLSESVGSSELTDALSAVLSMARTSQRQTEHRVATLKAELADKENLVATLKEELASKENQGEEAASLAAELEEKESLVATLKSELADKEIQIQEYKTNWETEVERNENLSNEMIKLRKARMEQTNLMKKSSFSSSADSKEPVTTDTPITIGFSCVPVRKIRGRPGAGPVYFL</sequence>
<evidence type="ECO:0000256" key="2">
    <source>
        <dbReference type="SAM" id="MobiDB-lite"/>
    </source>
</evidence>
<feature type="coiled-coil region" evidence="1">
    <location>
        <begin position="553"/>
        <end position="644"/>
    </location>
</feature>
<evidence type="ECO:0000256" key="1">
    <source>
        <dbReference type="SAM" id="Coils"/>
    </source>
</evidence>
<feature type="coiled-coil region" evidence="1">
    <location>
        <begin position="1414"/>
        <end position="1660"/>
    </location>
</feature>
<keyword evidence="1" id="KW-0175">Coiled coil</keyword>
<feature type="region of interest" description="Disordered" evidence="2">
    <location>
        <begin position="287"/>
        <end position="312"/>
    </location>
</feature>
<feature type="compositionally biased region" description="Polar residues" evidence="2">
    <location>
        <begin position="1"/>
        <end position="11"/>
    </location>
</feature>
<feature type="region of interest" description="Disordered" evidence="2">
    <location>
        <begin position="879"/>
        <end position="924"/>
    </location>
</feature>
<dbReference type="PANTHER" id="PTHR43941">
    <property type="entry name" value="STRUCTURAL MAINTENANCE OF CHROMOSOMES PROTEIN 2"/>
    <property type="match status" value="1"/>
</dbReference>
<feature type="coiled-coil region" evidence="1">
    <location>
        <begin position="1777"/>
        <end position="1877"/>
    </location>
</feature>
<feature type="compositionally biased region" description="Low complexity" evidence="2">
    <location>
        <begin position="291"/>
        <end position="306"/>
    </location>
</feature>
<feature type="compositionally biased region" description="Acidic residues" evidence="2">
    <location>
        <begin position="502"/>
        <end position="515"/>
    </location>
</feature>
<organism evidence="3">
    <name type="scientific">Amphora coffeiformis</name>
    <dbReference type="NCBI Taxonomy" id="265554"/>
    <lineage>
        <taxon>Eukaryota</taxon>
        <taxon>Sar</taxon>
        <taxon>Stramenopiles</taxon>
        <taxon>Ochrophyta</taxon>
        <taxon>Bacillariophyta</taxon>
        <taxon>Bacillariophyceae</taxon>
        <taxon>Bacillariophycidae</taxon>
        <taxon>Thalassiophysales</taxon>
        <taxon>Catenulaceae</taxon>
        <taxon>Amphora</taxon>
    </lineage>
</organism>
<feature type="region of interest" description="Disordered" evidence="2">
    <location>
        <begin position="1274"/>
        <end position="1317"/>
    </location>
</feature>
<evidence type="ECO:0000313" key="3">
    <source>
        <dbReference type="EMBL" id="CAE0406423.1"/>
    </source>
</evidence>
<feature type="coiled-coil region" evidence="1">
    <location>
        <begin position="772"/>
        <end position="848"/>
    </location>
</feature>
<feature type="compositionally biased region" description="Acidic residues" evidence="2">
    <location>
        <begin position="733"/>
        <end position="746"/>
    </location>
</feature>
<feature type="compositionally biased region" description="Basic and acidic residues" evidence="2">
    <location>
        <begin position="12"/>
        <end position="24"/>
    </location>
</feature>
<feature type="region of interest" description="Disordered" evidence="2">
    <location>
        <begin position="1"/>
        <end position="24"/>
    </location>
</feature>
<proteinExistence type="predicted"/>
<feature type="compositionally biased region" description="Acidic residues" evidence="2">
    <location>
        <begin position="1308"/>
        <end position="1317"/>
    </location>
</feature>
<accession>A0A7S3P5I1</accession>
<feature type="coiled-coil region" evidence="1">
    <location>
        <begin position="114"/>
        <end position="287"/>
    </location>
</feature>
<feature type="coiled-coil region" evidence="1">
    <location>
        <begin position="1059"/>
        <end position="1121"/>
    </location>
</feature>
<dbReference type="SUPFAM" id="SSF57997">
    <property type="entry name" value="Tropomyosin"/>
    <property type="match status" value="1"/>
</dbReference>
<reference evidence="3" key="1">
    <citation type="submission" date="2021-01" db="EMBL/GenBank/DDBJ databases">
        <authorList>
            <person name="Corre E."/>
            <person name="Pelletier E."/>
            <person name="Niang G."/>
            <person name="Scheremetjew M."/>
            <person name="Finn R."/>
            <person name="Kale V."/>
            <person name="Holt S."/>
            <person name="Cochrane G."/>
            <person name="Meng A."/>
            <person name="Brown T."/>
            <person name="Cohen L."/>
        </authorList>
    </citation>
    <scope>NUCLEOTIDE SEQUENCE</scope>
    <source>
        <strain evidence="3">CCMP127</strain>
    </source>
</reference>
<feature type="region of interest" description="Disordered" evidence="2">
    <location>
        <begin position="694"/>
        <end position="751"/>
    </location>
</feature>